<protein>
    <submittedName>
        <fullName evidence="2">BON1-associated protein 2</fullName>
    </submittedName>
</protein>
<name>A0A6A1VNM8_9ROSI</name>
<evidence type="ECO:0000259" key="1">
    <source>
        <dbReference type="PROSITE" id="PS50004"/>
    </source>
</evidence>
<dbReference type="GO" id="GO:0006952">
    <property type="term" value="P:defense response"/>
    <property type="evidence" value="ECO:0007669"/>
    <property type="project" value="InterPro"/>
</dbReference>
<dbReference type="EMBL" id="RXIC02000023">
    <property type="protein sequence ID" value="KAB1214424.1"/>
    <property type="molecule type" value="Genomic_DNA"/>
</dbReference>
<evidence type="ECO:0000313" key="3">
    <source>
        <dbReference type="Proteomes" id="UP000516437"/>
    </source>
</evidence>
<dbReference type="SMART" id="SM00239">
    <property type="entry name" value="C2"/>
    <property type="match status" value="1"/>
</dbReference>
<dbReference type="Pfam" id="PF00168">
    <property type="entry name" value="C2"/>
    <property type="match status" value="1"/>
</dbReference>
<organism evidence="2 3">
    <name type="scientific">Morella rubra</name>
    <name type="common">Chinese bayberry</name>
    <dbReference type="NCBI Taxonomy" id="262757"/>
    <lineage>
        <taxon>Eukaryota</taxon>
        <taxon>Viridiplantae</taxon>
        <taxon>Streptophyta</taxon>
        <taxon>Embryophyta</taxon>
        <taxon>Tracheophyta</taxon>
        <taxon>Spermatophyta</taxon>
        <taxon>Magnoliopsida</taxon>
        <taxon>eudicotyledons</taxon>
        <taxon>Gunneridae</taxon>
        <taxon>Pentapetalae</taxon>
        <taxon>rosids</taxon>
        <taxon>fabids</taxon>
        <taxon>Fagales</taxon>
        <taxon>Myricaceae</taxon>
        <taxon>Morella</taxon>
    </lineage>
</organism>
<dbReference type="PROSITE" id="PS50004">
    <property type="entry name" value="C2"/>
    <property type="match status" value="1"/>
</dbReference>
<dbReference type="OrthoDB" id="884464at2759"/>
<proteinExistence type="predicted"/>
<accession>A0A6A1VNM8</accession>
<sequence>MTSISTYTLEIAVISGENLLENRKPVKKNAFVVIRTDSHSFFSTKMDTDGGSYPTWNEKLVVDLPMHAQFISLEVQCKTAAGNKTVGAARIPVSDFIGGYVPQSYLHFLSYRLRDSNGERNGIINISVRAKLPDYASCSSTGMGLPVAEKYFGGVVTGVPVWCTNPAQASGINDDG</sequence>
<gene>
    <name evidence="2" type="ORF">CJ030_MR5G003234</name>
</gene>
<dbReference type="InterPro" id="IPR000008">
    <property type="entry name" value="C2_dom"/>
</dbReference>
<keyword evidence="3" id="KW-1185">Reference proteome</keyword>
<dbReference type="CDD" id="cd04051">
    <property type="entry name" value="C2_SRC2_like"/>
    <property type="match status" value="1"/>
</dbReference>
<dbReference type="SUPFAM" id="SSF49562">
    <property type="entry name" value="C2 domain (Calcium/lipid-binding domain, CaLB)"/>
    <property type="match status" value="1"/>
</dbReference>
<comment type="caution">
    <text evidence="2">The sequence shown here is derived from an EMBL/GenBank/DDBJ whole genome shotgun (WGS) entry which is preliminary data.</text>
</comment>
<dbReference type="PANTHER" id="PTHR32246">
    <property type="entry name" value="INGRESSION PROTEIN FIC1"/>
    <property type="match status" value="1"/>
</dbReference>
<feature type="domain" description="C2" evidence="1">
    <location>
        <begin position="1"/>
        <end position="107"/>
    </location>
</feature>
<evidence type="ECO:0000313" key="2">
    <source>
        <dbReference type="EMBL" id="KAB1214424.1"/>
    </source>
</evidence>
<dbReference type="Gene3D" id="2.60.40.150">
    <property type="entry name" value="C2 domain"/>
    <property type="match status" value="1"/>
</dbReference>
<reference evidence="2 3" key="1">
    <citation type="journal article" date="2019" name="Plant Biotechnol. J.">
        <title>The red bayberry genome and genetic basis of sex determination.</title>
        <authorList>
            <person name="Jia H.M."/>
            <person name="Jia H.J."/>
            <person name="Cai Q.L."/>
            <person name="Wang Y."/>
            <person name="Zhao H.B."/>
            <person name="Yang W.F."/>
            <person name="Wang G.Y."/>
            <person name="Li Y.H."/>
            <person name="Zhan D.L."/>
            <person name="Shen Y.T."/>
            <person name="Niu Q.F."/>
            <person name="Chang L."/>
            <person name="Qiu J."/>
            <person name="Zhao L."/>
            <person name="Xie H.B."/>
            <person name="Fu W.Y."/>
            <person name="Jin J."/>
            <person name="Li X.W."/>
            <person name="Jiao Y."/>
            <person name="Zhou C.C."/>
            <person name="Tu T."/>
            <person name="Chai C.Y."/>
            <person name="Gao J.L."/>
            <person name="Fan L.J."/>
            <person name="van de Weg E."/>
            <person name="Wang J.Y."/>
            <person name="Gao Z.S."/>
        </authorList>
    </citation>
    <scope>NUCLEOTIDE SEQUENCE [LARGE SCALE GENOMIC DNA]</scope>
    <source>
        <tissue evidence="2">Leaves</tissue>
    </source>
</reference>
<dbReference type="InterPro" id="IPR035892">
    <property type="entry name" value="C2_domain_sf"/>
</dbReference>
<dbReference type="InterPro" id="IPR044750">
    <property type="entry name" value="C2_SRC2/BAP"/>
</dbReference>
<dbReference type="AlphaFoldDB" id="A0A6A1VNM8"/>
<dbReference type="PANTHER" id="PTHR32246:SF17">
    <property type="entry name" value="BON1-ASSOCIATED PROTEIN 2"/>
    <property type="match status" value="1"/>
</dbReference>
<dbReference type="Proteomes" id="UP000516437">
    <property type="component" value="Chromosome 5"/>
</dbReference>